<reference evidence="10 11" key="1">
    <citation type="submission" date="2016-10" db="EMBL/GenBank/DDBJ databases">
        <authorList>
            <person name="de Groot N.N."/>
        </authorList>
    </citation>
    <scope>NUCLEOTIDE SEQUENCE [LARGE SCALE GENOMIC DNA]</scope>
    <source>
        <strain evidence="10 11">DSM 43941</strain>
    </source>
</reference>
<evidence type="ECO:0000256" key="4">
    <source>
        <dbReference type="ARBA" id="ARBA00022679"/>
    </source>
</evidence>
<dbReference type="Proteomes" id="UP000198688">
    <property type="component" value="Chromosome I"/>
</dbReference>
<dbReference type="Pfam" id="PF13231">
    <property type="entry name" value="PMT_2"/>
    <property type="match status" value="1"/>
</dbReference>
<feature type="transmembrane region" description="Helical" evidence="8">
    <location>
        <begin position="100"/>
        <end position="120"/>
    </location>
</feature>
<evidence type="ECO:0000256" key="3">
    <source>
        <dbReference type="ARBA" id="ARBA00022676"/>
    </source>
</evidence>
<feature type="transmembrane region" description="Helical" evidence="8">
    <location>
        <begin position="126"/>
        <end position="144"/>
    </location>
</feature>
<dbReference type="GO" id="GO:0009103">
    <property type="term" value="P:lipopolysaccharide biosynthetic process"/>
    <property type="evidence" value="ECO:0007669"/>
    <property type="project" value="UniProtKB-ARBA"/>
</dbReference>
<feature type="transmembrane region" description="Helical" evidence="8">
    <location>
        <begin position="264"/>
        <end position="286"/>
    </location>
</feature>
<dbReference type="GO" id="GO:0016763">
    <property type="term" value="F:pentosyltransferase activity"/>
    <property type="evidence" value="ECO:0007669"/>
    <property type="project" value="TreeGrafter"/>
</dbReference>
<name>A0A1H1VED6_9ACTN</name>
<keyword evidence="7 8" id="KW-0472">Membrane</keyword>
<protein>
    <submittedName>
        <fullName evidence="10">Mannosyltransferase</fullName>
    </submittedName>
</protein>
<evidence type="ECO:0000256" key="1">
    <source>
        <dbReference type="ARBA" id="ARBA00004651"/>
    </source>
</evidence>
<feature type="domain" description="Glycosyltransferase RgtA/B/C/D-like" evidence="9">
    <location>
        <begin position="61"/>
        <end position="212"/>
    </location>
</feature>
<keyword evidence="6 8" id="KW-1133">Transmembrane helix</keyword>
<keyword evidence="11" id="KW-1185">Reference proteome</keyword>
<dbReference type="PANTHER" id="PTHR33908:SF11">
    <property type="entry name" value="MEMBRANE PROTEIN"/>
    <property type="match status" value="1"/>
</dbReference>
<accession>A0A1H1VED6</accession>
<dbReference type="STRING" id="113562.SAMN04489716_1723"/>
<keyword evidence="3 10" id="KW-0328">Glycosyltransferase</keyword>
<feature type="transmembrane region" description="Helical" evidence="8">
    <location>
        <begin position="192"/>
        <end position="214"/>
    </location>
</feature>
<keyword evidence="5 8" id="KW-0812">Transmembrane</keyword>
<evidence type="ECO:0000256" key="5">
    <source>
        <dbReference type="ARBA" id="ARBA00022692"/>
    </source>
</evidence>
<dbReference type="PANTHER" id="PTHR33908">
    <property type="entry name" value="MANNOSYLTRANSFERASE YKCB-RELATED"/>
    <property type="match status" value="1"/>
</dbReference>
<proteinExistence type="predicted"/>
<evidence type="ECO:0000313" key="10">
    <source>
        <dbReference type="EMBL" id="SDS82781.1"/>
    </source>
</evidence>
<organism evidence="10 11">
    <name type="scientific">Actinoplanes derwentensis</name>
    <dbReference type="NCBI Taxonomy" id="113562"/>
    <lineage>
        <taxon>Bacteria</taxon>
        <taxon>Bacillati</taxon>
        <taxon>Actinomycetota</taxon>
        <taxon>Actinomycetes</taxon>
        <taxon>Micromonosporales</taxon>
        <taxon>Micromonosporaceae</taxon>
        <taxon>Actinoplanes</taxon>
    </lineage>
</organism>
<dbReference type="AlphaFoldDB" id="A0A1H1VED6"/>
<gene>
    <name evidence="10" type="ORF">SAMN04489716_1723</name>
</gene>
<evidence type="ECO:0000259" key="9">
    <source>
        <dbReference type="Pfam" id="PF13231"/>
    </source>
</evidence>
<evidence type="ECO:0000313" key="11">
    <source>
        <dbReference type="Proteomes" id="UP000198688"/>
    </source>
</evidence>
<feature type="transmembrane region" description="Helical" evidence="8">
    <location>
        <begin position="293"/>
        <end position="309"/>
    </location>
</feature>
<dbReference type="EMBL" id="LT629758">
    <property type="protein sequence ID" value="SDS82781.1"/>
    <property type="molecule type" value="Genomic_DNA"/>
</dbReference>
<dbReference type="InterPro" id="IPR038731">
    <property type="entry name" value="RgtA/B/C-like"/>
</dbReference>
<feature type="transmembrane region" description="Helical" evidence="8">
    <location>
        <begin position="156"/>
        <end position="180"/>
    </location>
</feature>
<evidence type="ECO:0000256" key="7">
    <source>
        <dbReference type="ARBA" id="ARBA00023136"/>
    </source>
</evidence>
<evidence type="ECO:0000256" key="8">
    <source>
        <dbReference type="SAM" id="Phobius"/>
    </source>
</evidence>
<evidence type="ECO:0000256" key="2">
    <source>
        <dbReference type="ARBA" id="ARBA00022475"/>
    </source>
</evidence>
<keyword evidence="4 10" id="KW-0808">Transferase</keyword>
<keyword evidence="2" id="KW-1003">Cell membrane</keyword>
<dbReference type="InterPro" id="IPR050297">
    <property type="entry name" value="LipidA_mod_glycosyltrf_83"/>
</dbReference>
<evidence type="ECO:0000256" key="6">
    <source>
        <dbReference type="ARBA" id="ARBA00022989"/>
    </source>
</evidence>
<dbReference type="GO" id="GO:0005886">
    <property type="term" value="C:plasma membrane"/>
    <property type="evidence" value="ECO:0007669"/>
    <property type="project" value="UniProtKB-SubCell"/>
</dbReference>
<comment type="subcellular location">
    <subcellularLocation>
        <location evidence="1">Cell membrane</location>
        <topology evidence="1">Multi-pass membrane protein</topology>
    </subcellularLocation>
</comment>
<sequence length="466" mass="50760">MIRRWLPSALPGLAMLVIGLVRPTRAVLSWDEIATADVAQRSVEQIWRLVHHIDGVFGVYYLTMHLWTSVFGDSMLSLRLPSILAMAVAAALTGELGRRLFGPLVGCLAGGLLCLIPNISRYAAEARPYTIACMFSVLALLLLFRALDRPGPGRWVAYTAAITAMGLFSLVALVALAGHFAVVLARRGARFWVPWCAAVLAVLVVVSPLIWWGLRQRETQLHWVRPITAGGVYRFPELLTGSPEVAWLLIGLLLFAAFRPSRQILELAAVTLLPMAVLCAAAFGGVSFWINRYLLFVLLPAVIVAAAGLPRTRIAGLSALAVVAAASVPGQLAVRQPTVKNGSDYRTLAGIIERRQQPGDVIVLEGGRTMRAGIDFYLRHDPGRPRDVLLNRSAAQTATLEAAEHPDPVPRLAGTDRIWLVAYGRRADPASGRPDLQRMLDTDFQRAGRWTVKRGAMALYVRSPGP</sequence>